<dbReference type="InterPro" id="IPR036188">
    <property type="entry name" value="FAD/NAD-bd_sf"/>
</dbReference>
<dbReference type="Proteomes" id="UP000186455">
    <property type="component" value="Unassembled WGS sequence"/>
</dbReference>
<sequence length="614" mass="66000">MSGPRYDVIVVGAGIAGSLVARHLGDRGRRVLVLEAGEHTADPDRGHRDALERYLAAPAKTADSPYPANPAAPWPTAVAGDGTTGHLVQRGPLPYASGYLRTNGGTGNIWTGLTPRMLPEDFDTEVFGYGRRWPLTYADLEPHYRAAEREIGVAADVTEQRDAVGLSFPGGYVFPMRAIPPSHLDRTLAARLDGRRVTDPVTRDGVELRVTGTPHARNSAPHPGYDAGAGYVPAGAHGRPDPDSRCVGSATCIPHCPSHAKYTPLKTQARWSGSVTLTARAVVSRVLTDGTGRATGVEYRAYTNTTSHTTPTTHTAHVTLAAHADVVVLAAHAVENARLLLLSGLANRSDQVGRNLMDHPVLLTWGLLPKPVGPYRGPGSTSGFEGFRYGPGRRVRAPFRIEIGNWGWVWAKGPVDTDVAELVGRGMSGGALREALHTRLSRQFTLQFEMEQAADPANRITLDPVLRDTLGLPRPVVTYDLDTHVRDGMAAARGVSEQIFDLLGAEDHTSYRPPGDWPGRFEHRRRTYAYRGAGHAAGTHIMGESPGTSVVDPWQRCWDHPGLYAVGCGSMPSVATSNPTLTMAALALRSADRIEADLTERDRPLTVLDPGAAV</sequence>
<evidence type="ECO:0000259" key="6">
    <source>
        <dbReference type="PROSITE" id="PS51379"/>
    </source>
</evidence>
<evidence type="ECO:0000256" key="3">
    <source>
        <dbReference type="ARBA" id="ARBA00022630"/>
    </source>
</evidence>
<keyword evidence="8" id="KW-1185">Reference proteome</keyword>
<dbReference type="STRING" id="1048205.AB852_01975"/>
<keyword evidence="3" id="KW-0285">Flavoprotein</keyword>
<feature type="domain" description="4Fe-4S ferredoxin-type" evidence="6">
    <location>
        <begin position="236"/>
        <end position="266"/>
    </location>
</feature>
<dbReference type="Pfam" id="PF01266">
    <property type="entry name" value="DAO"/>
    <property type="match status" value="1"/>
</dbReference>
<gene>
    <name evidence="7" type="ORF">AB852_01975</name>
</gene>
<dbReference type="InterPro" id="IPR000172">
    <property type="entry name" value="GMC_OxRdtase_N"/>
</dbReference>
<dbReference type="GO" id="GO:0016614">
    <property type="term" value="F:oxidoreductase activity, acting on CH-OH group of donors"/>
    <property type="evidence" value="ECO:0007669"/>
    <property type="project" value="InterPro"/>
</dbReference>
<evidence type="ECO:0000256" key="4">
    <source>
        <dbReference type="ARBA" id="ARBA00022827"/>
    </source>
</evidence>
<dbReference type="InterPro" id="IPR006076">
    <property type="entry name" value="FAD-dep_OxRdtase"/>
</dbReference>
<evidence type="ECO:0000313" key="8">
    <source>
        <dbReference type="Proteomes" id="UP000186455"/>
    </source>
</evidence>
<dbReference type="RefSeq" id="WP_073782947.1">
    <property type="nucleotide sequence ID" value="NZ_LFBV01000001.1"/>
</dbReference>
<protein>
    <submittedName>
        <fullName evidence="7">Glucose-methanol-choline oxidoreductase</fullName>
    </submittedName>
</protein>
<dbReference type="InterPro" id="IPR007867">
    <property type="entry name" value="GMC_OxRtase_C"/>
</dbReference>
<dbReference type="Gene3D" id="3.50.50.60">
    <property type="entry name" value="FAD/NAD(P)-binding domain"/>
    <property type="match status" value="2"/>
</dbReference>
<dbReference type="Pfam" id="PF00732">
    <property type="entry name" value="GMC_oxred_N"/>
    <property type="match status" value="1"/>
</dbReference>
<dbReference type="EMBL" id="LFBV01000001">
    <property type="protein sequence ID" value="OKH95597.1"/>
    <property type="molecule type" value="Genomic_DNA"/>
</dbReference>
<evidence type="ECO:0000256" key="1">
    <source>
        <dbReference type="ARBA" id="ARBA00001974"/>
    </source>
</evidence>
<accession>A0A1Q4VCM8</accession>
<dbReference type="Pfam" id="PF05199">
    <property type="entry name" value="GMC_oxred_C"/>
    <property type="match status" value="1"/>
</dbReference>
<comment type="similarity">
    <text evidence="2">Belongs to the GMC oxidoreductase family.</text>
</comment>
<evidence type="ECO:0000313" key="7">
    <source>
        <dbReference type="EMBL" id="OKH95597.1"/>
    </source>
</evidence>
<dbReference type="AlphaFoldDB" id="A0A1Q4VCM8"/>
<evidence type="ECO:0000256" key="5">
    <source>
        <dbReference type="ARBA" id="ARBA00023002"/>
    </source>
</evidence>
<dbReference type="InterPro" id="IPR017896">
    <property type="entry name" value="4Fe4S_Fe-S-bd"/>
</dbReference>
<proteinExistence type="inferred from homology"/>
<comment type="cofactor">
    <cofactor evidence="1">
        <name>FAD</name>
        <dbReference type="ChEBI" id="CHEBI:57692"/>
    </cofactor>
</comment>
<dbReference type="PROSITE" id="PS51379">
    <property type="entry name" value="4FE4S_FER_2"/>
    <property type="match status" value="1"/>
</dbReference>
<keyword evidence="5" id="KW-0560">Oxidoreductase</keyword>
<reference evidence="7 8" key="1">
    <citation type="submission" date="2015-06" db="EMBL/GenBank/DDBJ databases">
        <title>Cloning and characterization of the uncialamcin biosynthetic gene cluster.</title>
        <authorList>
            <person name="Yan X."/>
            <person name="Huang T."/>
            <person name="Ge H."/>
            <person name="Shen B."/>
        </authorList>
    </citation>
    <scope>NUCLEOTIDE SEQUENCE [LARGE SCALE GENOMIC DNA]</scope>
    <source>
        <strain evidence="7 8">DCA2648</strain>
    </source>
</reference>
<name>A0A1Q4VCM8_9ACTN</name>
<keyword evidence="4" id="KW-0274">FAD</keyword>
<comment type="caution">
    <text evidence="7">The sequence shown here is derived from an EMBL/GenBank/DDBJ whole genome shotgun (WGS) entry which is preliminary data.</text>
</comment>
<dbReference type="GO" id="GO:0050660">
    <property type="term" value="F:flavin adenine dinucleotide binding"/>
    <property type="evidence" value="ECO:0007669"/>
    <property type="project" value="InterPro"/>
</dbReference>
<organism evidence="7 8">
    <name type="scientific">Streptomyces uncialis</name>
    <dbReference type="NCBI Taxonomy" id="1048205"/>
    <lineage>
        <taxon>Bacteria</taxon>
        <taxon>Bacillati</taxon>
        <taxon>Actinomycetota</taxon>
        <taxon>Actinomycetes</taxon>
        <taxon>Kitasatosporales</taxon>
        <taxon>Streptomycetaceae</taxon>
        <taxon>Streptomyces</taxon>
    </lineage>
</organism>
<dbReference type="PANTHER" id="PTHR42784">
    <property type="entry name" value="PYRANOSE 2-OXIDASE"/>
    <property type="match status" value="1"/>
</dbReference>
<dbReference type="PANTHER" id="PTHR42784:SF1">
    <property type="entry name" value="PYRANOSE 2-OXIDASE"/>
    <property type="match status" value="1"/>
</dbReference>
<evidence type="ECO:0000256" key="2">
    <source>
        <dbReference type="ARBA" id="ARBA00010790"/>
    </source>
</evidence>
<dbReference type="InterPro" id="IPR051473">
    <property type="entry name" value="P2Ox-like"/>
</dbReference>
<dbReference type="SUPFAM" id="SSF51905">
    <property type="entry name" value="FAD/NAD(P)-binding domain"/>
    <property type="match status" value="1"/>
</dbReference>